<dbReference type="EMBL" id="JAUZQC010000010">
    <property type="protein sequence ID" value="KAK5864943.1"/>
    <property type="molecule type" value="Genomic_DNA"/>
</dbReference>
<evidence type="ECO:0000313" key="2">
    <source>
        <dbReference type="EMBL" id="KAK5864943.1"/>
    </source>
</evidence>
<accession>A0AAN8AM16</accession>
<name>A0AAN8AM16_ELEMC</name>
<dbReference type="AlphaFoldDB" id="A0AAN8AM16"/>
<keyword evidence="1" id="KW-0732">Signal</keyword>
<proteinExistence type="predicted"/>
<organism evidence="2 3">
    <name type="scientific">Eleginops maclovinus</name>
    <name type="common">Patagonian blennie</name>
    <name type="synonym">Eleginus maclovinus</name>
    <dbReference type="NCBI Taxonomy" id="56733"/>
    <lineage>
        <taxon>Eukaryota</taxon>
        <taxon>Metazoa</taxon>
        <taxon>Chordata</taxon>
        <taxon>Craniata</taxon>
        <taxon>Vertebrata</taxon>
        <taxon>Euteleostomi</taxon>
        <taxon>Actinopterygii</taxon>
        <taxon>Neopterygii</taxon>
        <taxon>Teleostei</taxon>
        <taxon>Neoteleostei</taxon>
        <taxon>Acanthomorphata</taxon>
        <taxon>Eupercaria</taxon>
        <taxon>Perciformes</taxon>
        <taxon>Notothenioidei</taxon>
        <taxon>Eleginopidae</taxon>
        <taxon>Eleginops</taxon>
    </lineage>
</organism>
<gene>
    <name evidence="2" type="ORF">PBY51_016143</name>
</gene>
<feature type="chain" id="PRO_5042855242" description="Interleukin-4" evidence="1">
    <location>
        <begin position="21"/>
        <end position="128"/>
    </location>
</feature>
<comment type="caution">
    <text evidence="2">The sequence shown here is derived from an EMBL/GenBank/DDBJ whole genome shotgun (WGS) entry which is preliminary data.</text>
</comment>
<protein>
    <recommendedName>
        <fullName evidence="4">Interleukin-4</fullName>
    </recommendedName>
</protein>
<evidence type="ECO:0008006" key="4">
    <source>
        <dbReference type="Google" id="ProtNLM"/>
    </source>
</evidence>
<reference evidence="2 3" key="2">
    <citation type="journal article" date="2023" name="Mol. Biol. Evol.">
        <title>Genomics of Secondarily Temperate Adaptation in the Only Non-Antarctic Icefish.</title>
        <authorList>
            <person name="Rivera-Colon A.G."/>
            <person name="Rayamajhi N."/>
            <person name="Minhas B.F."/>
            <person name="Madrigal G."/>
            <person name="Bilyk K.T."/>
            <person name="Yoon V."/>
            <person name="Hune M."/>
            <person name="Gregory S."/>
            <person name="Cheng C.H.C."/>
            <person name="Catchen J.M."/>
        </authorList>
    </citation>
    <scope>NUCLEOTIDE SEQUENCE [LARGE SCALE GENOMIC DNA]</scope>
    <source>
        <strain evidence="2">JMC-PN-2008</strain>
    </source>
</reference>
<reference evidence="2 3" key="1">
    <citation type="journal article" date="2023" name="Genes (Basel)">
        <title>Chromosome-Level Genome Assembly and Circadian Gene Repertoire of the Patagonia Blennie Eleginops maclovinus-The Closest Ancestral Proxy of Antarctic Cryonotothenioids.</title>
        <authorList>
            <person name="Cheng C.C."/>
            <person name="Rivera-Colon A.G."/>
            <person name="Minhas B.F."/>
            <person name="Wilson L."/>
            <person name="Rayamajhi N."/>
            <person name="Vargas-Chacoff L."/>
            <person name="Catchen J.M."/>
        </authorList>
    </citation>
    <scope>NUCLEOTIDE SEQUENCE [LARGE SCALE GENOMIC DNA]</scope>
    <source>
        <strain evidence="2">JMC-PN-2008</strain>
    </source>
</reference>
<evidence type="ECO:0000313" key="3">
    <source>
        <dbReference type="Proteomes" id="UP001346869"/>
    </source>
</evidence>
<dbReference type="Proteomes" id="UP001346869">
    <property type="component" value="Unassembled WGS sequence"/>
</dbReference>
<evidence type="ECO:0000256" key="1">
    <source>
        <dbReference type="SAM" id="SignalP"/>
    </source>
</evidence>
<feature type="signal peptide" evidence="1">
    <location>
        <begin position="1"/>
        <end position="20"/>
    </location>
</feature>
<keyword evidence="3" id="KW-1185">Reference proteome</keyword>
<sequence>MKNFNTQYLMVLMMIEMVYSAPHSKNLMKQIREETVNLLESKNMILHMFVPMTTITDCPRNVFCLAEKALKMPNNTEFLNFTDKLARQLSQYNQNHSFPCTLNTNEKIKLVKLLKDLKDCADKMCNLQ</sequence>